<name>A0A840Y817_9SPHN</name>
<feature type="compositionally biased region" description="Basic and acidic residues" evidence="1">
    <location>
        <begin position="34"/>
        <end position="51"/>
    </location>
</feature>
<dbReference type="Pfam" id="PF18856">
    <property type="entry name" value="baeRF_family12"/>
    <property type="match status" value="1"/>
</dbReference>
<gene>
    <name evidence="2" type="ORF">FHT02_000210</name>
</gene>
<evidence type="ECO:0000256" key="1">
    <source>
        <dbReference type="SAM" id="MobiDB-lite"/>
    </source>
</evidence>
<reference evidence="2 3" key="1">
    <citation type="submission" date="2020-08" db="EMBL/GenBank/DDBJ databases">
        <title>Genomic Encyclopedia of Type Strains, Phase IV (KMG-IV): sequencing the most valuable type-strain genomes for metagenomic binning, comparative biology and taxonomic classification.</title>
        <authorList>
            <person name="Goeker M."/>
        </authorList>
    </citation>
    <scope>NUCLEOTIDE SEQUENCE [LARGE SCALE GENOMIC DNA]</scope>
    <source>
        <strain evidence="2 3">DSM 26736</strain>
    </source>
</reference>
<evidence type="ECO:0000313" key="3">
    <source>
        <dbReference type="Proteomes" id="UP000527143"/>
    </source>
</evidence>
<feature type="region of interest" description="Disordered" evidence="1">
    <location>
        <begin position="29"/>
        <end position="94"/>
    </location>
</feature>
<dbReference type="AlphaFoldDB" id="A0A840Y817"/>
<accession>A0A840Y817</accession>
<keyword evidence="3" id="KW-1185">Reference proteome</keyword>
<proteinExistence type="predicted"/>
<feature type="compositionally biased region" description="Low complexity" evidence="1">
    <location>
        <begin position="52"/>
        <end position="63"/>
    </location>
</feature>
<organism evidence="2 3">
    <name type="scientific">Sphingomonas xinjiangensis</name>
    <dbReference type="NCBI Taxonomy" id="643568"/>
    <lineage>
        <taxon>Bacteria</taxon>
        <taxon>Pseudomonadati</taxon>
        <taxon>Pseudomonadota</taxon>
        <taxon>Alphaproteobacteria</taxon>
        <taxon>Sphingomonadales</taxon>
        <taxon>Sphingomonadaceae</taxon>
        <taxon>Sphingomonas</taxon>
    </lineage>
</organism>
<sequence>MQVPHQAVVLVADGRKMLFLRNEGDAEFPNLQVEAKEIHENPKDSDQKRDQSGQSSSTQSGPGAPAVAQNGSMHARGGGAQFAPARGTMGETDFHQLEEDKFAAETAEMLKKRALNNDFESLIIVAPPRTLGELRKHYHQAVSERLTGEIGKDLTGHTVVQIEEALLKAD</sequence>
<dbReference type="InterPro" id="IPR041374">
    <property type="entry name" value="BaeRF_family12"/>
</dbReference>
<protein>
    <submittedName>
        <fullName evidence="2">Protein required for attachment to host cells</fullName>
    </submittedName>
</protein>
<dbReference type="RefSeq" id="WP_184083356.1">
    <property type="nucleotide sequence ID" value="NZ_JACIJF010000001.1"/>
</dbReference>
<evidence type="ECO:0000313" key="2">
    <source>
        <dbReference type="EMBL" id="MBB5709004.1"/>
    </source>
</evidence>
<dbReference type="Proteomes" id="UP000527143">
    <property type="component" value="Unassembled WGS sequence"/>
</dbReference>
<dbReference type="EMBL" id="JACIJF010000001">
    <property type="protein sequence ID" value="MBB5709004.1"/>
    <property type="molecule type" value="Genomic_DNA"/>
</dbReference>
<comment type="caution">
    <text evidence="2">The sequence shown here is derived from an EMBL/GenBank/DDBJ whole genome shotgun (WGS) entry which is preliminary data.</text>
</comment>